<dbReference type="GO" id="GO:0008999">
    <property type="term" value="F:protein-N-terminal-alanine acetyltransferase activity"/>
    <property type="evidence" value="ECO:0007669"/>
    <property type="project" value="TreeGrafter"/>
</dbReference>
<accession>A0A8S0WM40</accession>
<evidence type="ECO:0000313" key="3">
    <source>
        <dbReference type="Proteomes" id="UP000467700"/>
    </source>
</evidence>
<gene>
    <name evidence="2" type="ORF">AAE3_LOCUS2987</name>
</gene>
<dbReference type="EMBL" id="CACVBS010000030">
    <property type="protein sequence ID" value="CAA7260712.1"/>
    <property type="molecule type" value="Genomic_DNA"/>
</dbReference>
<sequence>MSFVNTYTPPNKRDIDVSFMDPYDLNSTIPVLPILESDRVCLVPFNPAIHAEAFHMAYVADIESIDRYFPVDWSTIDAFLAFLESFIRQDHTSVLFAIIDKTRPSENPALIPQGRVAGVIGWAHGSLAQLSMEFGPVVVLTAFQRTFVSANAIGLLLKYVLDTPEEGGLGFRRVAWCTNPMNVASIGAAEKMGFTKEGVVSEI</sequence>
<proteinExistence type="predicted"/>
<dbReference type="InterPro" id="IPR016181">
    <property type="entry name" value="Acyl_CoA_acyltransferase"/>
</dbReference>
<name>A0A8S0WM40_CYCAE</name>
<feature type="domain" description="N-acetyltransferase" evidence="1">
    <location>
        <begin position="39"/>
        <end position="195"/>
    </location>
</feature>
<dbReference type="PANTHER" id="PTHR43441">
    <property type="entry name" value="RIBOSOMAL-PROTEIN-SERINE ACETYLTRANSFERASE"/>
    <property type="match status" value="1"/>
</dbReference>
<dbReference type="InterPro" id="IPR051908">
    <property type="entry name" value="Ribosomal_N-acetyltransferase"/>
</dbReference>
<dbReference type="Pfam" id="PF13302">
    <property type="entry name" value="Acetyltransf_3"/>
    <property type="match status" value="1"/>
</dbReference>
<dbReference type="InterPro" id="IPR000182">
    <property type="entry name" value="GNAT_dom"/>
</dbReference>
<dbReference type="Proteomes" id="UP000467700">
    <property type="component" value="Unassembled WGS sequence"/>
</dbReference>
<organism evidence="2 3">
    <name type="scientific">Cyclocybe aegerita</name>
    <name type="common">Black poplar mushroom</name>
    <name type="synonym">Agrocybe aegerita</name>
    <dbReference type="NCBI Taxonomy" id="1973307"/>
    <lineage>
        <taxon>Eukaryota</taxon>
        <taxon>Fungi</taxon>
        <taxon>Dikarya</taxon>
        <taxon>Basidiomycota</taxon>
        <taxon>Agaricomycotina</taxon>
        <taxon>Agaricomycetes</taxon>
        <taxon>Agaricomycetidae</taxon>
        <taxon>Agaricales</taxon>
        <taxon>Agaricineae</taxon>
        <taxon>Bolbitiaceae</taxon>
        <taxon>Cyclocybe</taxon>
    </lineage>
</organism>
<comment type="caution">
    <text evidence="2">The sequence shown here is derived from an EMBL/GenBank/DDBJ whole genome shotgun (WGS) entry which is preliminary data.</text>
</comment>
<keyword evidence="3" id="KW-1185">Reference proteome</keyword>
<dbReference type="AlphaFoldDB" id="A0A8S0WM40"/>
<dbReference type="PANTHER" id="PTHR43441:SF5">
    <property type="entry name" value="FAMILY ACETYLTRANSFERASE, PUTATIVE-RELATED"/>
    <property type="match status" value="1"/>
</dbReference>
<evidence type="ECO:0000259" key="1">
    <source>
        <dbReference type="Pfam" id="PF13302"/>
    </source>
</evidence>
<dbReference type="Gene3D" id="3.40.630.30">
    <property type="match status" value="1"/>
</dbReference>
<dbReference type="OrthoDB" id="41238at2759"/>
<evidence type="ECO:0000313" key="2">
    <source>
        <dbReference type="EMBL" id="CAA7260712.1"/>
    </source>
</evidence>
<reference evidence="2 3" key="1">
    <citation type="submission" date="2020-01" db="EMBL/GenBank/DDBJ databases">
        <authorList>
            <person name="Gupta K D."/>
        </authorList>
    </citation>
    <scope>NUCLEOTIDE SEQUENCE [LARGE SCALE GENOMIC DNA]</scope>
</reference>
<protein>
    <recommendedName>
        <fullName evidence="1">N-acetyltransferase domain-containing protein</fullName>
    </recommendedName>
</protein>
<dbReference type="SUPFAM" id="SSF55729">
    <property type="entry name" value="Acyl-CoA N-acyltransferases (Nat)"/>
    <property type="match status" value="1"/>
</dbReference>
<dbReference type="GO" id="GO:1990189">
    <property type="term" value="F:protein N-terminal-serine acetyltransferase activity"/>
    <property type="evidence" value="ECO:0007669"/>
    <property type="project" value="TreeGrafter"/>
</dbReference>